<dbReference type="InterPro" id="IPR029000">
    <property type="entry name" value="Cyclophilin-like_dom_sf"/>
</dbReference>
<dbReference type="SUPFAM" id="SSF50891">
    <property type="entry name" value="Cyclophilin-like"/>
    <property type="match status" value="1"/>
</dbReference>
<accession>A0A0K6HYI6</accession>
<dbReference type="GO" id="GO:0003755">
    <property type="term" value="F:peptidyl-prolyl cis-trans isomerase activity"/>
    <property type="evidence" value="ECO:0007669"/>
    <property type="project" value="UniProtKB-UniRule"/>
</dbReference>
<dbReference type="EC" id="5.2.1.8" evidence="3"/>
<dbReference type="EMBL" id="CYHE01000004">
    <property type="protein sequence ID" value="CUA95896.1"/>
    <property type="molecule type" value="Genomic_DNA"/>
</dbReference>
<organism evidence="5 6">
    <name type="scientific">Pannonibacter indicus</name>
    <dbReference type="NCBI Taxonomy" id="466044"/>
    <lineage>
        <taxon>Bacteria</taxon>
        <taxon>Pseudomonadati</taxon>
        <taxon>Pseudomonadota</taxon>
        <taxon>Alphaproteobacteria</taxon>
        <taxon>Hyphomicrobiales</taxon>
        <taxon>Stappiaceae</taxon>
        <taxon>Pannonibacter</taxon>
    </lineage>
</organism>
<dbReference type="AlphaFoldDB" id="A0A0K6HYI6"/>
<dbReference type="InterPro" id="IPR002130">
    <property type="entry name" value="Cyclophilin-type_PPIase_dom"/>
</dbReference>
<keyword evidence="1 3" id="KW-0697">Rotamase</keyword>
<comment type="catalytic activity">
    <reaction evidence="3">
        <text>[protein]-peptidylproline (omega=180) = [protein]-peptidylproline (omega=0)</text>
        <dbReference type="Rhea" id="RHEA:16237"/>
        <dbReference type="Rhea" id="RHEA-COMP:10747"/>
        <dbReference type="Rhea" id="RHEA-COMP:10748"/>
        <dbReference type="ChEBI" id="CHEBI:83833"/>
        <dbReference type="ChEBI" id="CHEBI:83834"/>
        <dbReference type="EC" id="5.2.1.8"/>
    </reaction>
</comment>
<keyword evidence="3" id="KW-0732">Signal</keyword>
<reference evidence="6" key="1">
    <citation type="submission" date="2015-08" db="EMBL/GenBank/DDBJ databases">
        <authorList>
            <person name="Varghese N."/>
        </authorList>
    </citation>
    <scope>NUCLEOTIDE SEQUENCE [LARGE SCALE GENOMIC DNA]</scope>
    <source>
        <strain evidence="6">DSM 23407</strain>
    </source>
</reference>
<sequence length="179" mass="19621">MKRIFACLAVIMSLVLAPAMPQAQTLDKENTLYLDLKDGRVVIRLRPDLAPEHVKRIKKLTREGFYDGQIFHRVIDGFMAQTGDPTGTGMGGSEEPNLAAEFSDAPFKRGTLGMARAVPLDSANSQFFIMFADGDWLNGKYTVWGEVVEGMEFVDKIAKGEPPAKPDKIIKMTVAADAG</sequence>
<dbReference type="Proteomes" id="UP000183900">
    <property type="component" value="Unassembled WGS sequence"/>
</dbReference>
<dbReference type="Pfam" id="PF00160">
    <property type="entry name" value="Pro_isomerase"/>
    <property type="match status" value="1"/>
</dbReference>
<evidence type="ECO:0000313" key="6">
    <source>
        <dbReference type="Proteomes" id="UP000183900"/>
    </source>
</evidence>
<feature type="domain" description="PPIase cyclophilin-type" evidence="4">
    <location>
        <begin position="39"/>
        <end position="179"/>
    </location>
</feature>
<dbReference type="PRINTS" id="PR00153">
    <property type="entry name" value="CSAPPISMRASE"/>
</dbReference>
<evidence type="ECO:0000313" key="5">
    <source>
        <dbReference type="EMBL" id="CUA95896.1"/>
    </source>
</evidence>
<keyword evidence="6" id="KW-1185">Reference proteome</keyword>
<comment type="function">
    <text evidence="3">PPIases accelerate the folding of proteins. It catalyzes the cis-trans isomerization of proline imidic peptide bonds in oligopeptides.</text>
</comment>
<dbReference type="CDD" id="cd00317">
    <property type="entry name" value="cyclophilin"/>
    <property type="match status" value="1"/>
</dbReference>
<evidence type="ECO:0000256" key="2">
    <source>
        <dbReference type="ARBA" id="ARBA00023235"/>
    </source>
</evidence>
<dbReference type="InterPro" id="IPR044666">
    <property type="entry name" value="Cyclophilin_A-like"/>
</dbReference>
<keyword evidence="2 3" id="KW-0413">Isomerase</keyword>
<proteinExistence type="inferred from homology"/>
<dbReference type="PANTHER" id="PTHR45625">
    <property type="entry name" value="PEPTIDYL-PROLYL CIS-TRANS ISOMERASE-RELATED"/>
    <property type="match status" value="1"/>
</dbReference>
<feature type="chain" id="PRO_5006517064" description="Peptidyl-prolyl cis-trans isomerase" evidence="3">
    <location>
        <begin position="24"/>
        <end position="179"/>
    </location>
</feature>
<dbReference type="PROSITE" id="PS50072">
    <property type="entry name" value="CSA_PPIASE_2"/>
    <property type="match status" value="1"/>
</dbReference>
<comment type="similarity">
    <text evidence="3">Belongs to the cyclophilin-type PPIase family.</text>
</comment>
<evidence type="ECO:0000256" key="3">
    <source>
        <dbReference type="RuleBase" id="RU363019"/>
    </source>
</evidence>
<dbReference type="PANTHER" id="PTHR45625:SF4">
    <property type="entry name" value="PEPTIDYLPROLYL ISOMERASE DOMAIN AND WD REPEAT-CONTAINING PROTEIN 1"/>
    <property type="match status" value="1"/>
</dbReference>
<dbReference type="Gene3D" id="2.40.100.10">
    <property type="entry name" value="Cyclophilin-like"/>
    <property type="match status" value="1"/>
</dbReference>
<protein>
    <recommendedName>
        <fullName evidence="3">Peptidyl-prolyl cis-trans isomerase</fullName>
        <shortName evidence="3">PPIase</shortName>
        <ecNumber evidence="3">5.2.1.8</ecNumber>
    </recommendedName>
</protein>
<name>A0A0K6HYI6_9HYPH</name>
<feature type="signal peptide" evidence="3">
    <location>
        <begin position="1"/>
        <end position="23"/>
    </location>
</feature>
<evidence type="ECO:0000259" key="4">
    <source>
        <dbReference type="PROSITE" id="PS50072"/>
    </source>
</evidence>
<gene>
    <name evidence="5" type="ORF">Ga0061067_104206</name>
</gene>
<evidence type="ECO:0000256" key="1">
    <source>
        <dbReference type="ARBA" id="ARBA00023110"/>
    </source>
</evidence>